<reference evidence="2" key="1">
    <citation type="submission" date="2021-02" db="EMBL/GenBank/DDBJ databases">
        <authorList>
            <person name="Nowell W R."/>
        </authorList>
    </citation>
    <scope>NUCLEOTIDE SEQUENCE</scope>
</reference>
<protein>
    <submittedName>
        <fullName evidence="2">Uncharacterized protein</fullName>
    </submittedName>
</protein>
<gene>
    <name evidence="3" type="ORF">JXQ802_LOCUS36988</name>
    <name evidence="2" type="ORF">PYM288_LOCUS23788</name>
</gene>
<evidence type="ECO:0000256" key="1">
    <source>
        <dbReference type="SAM" id="MobiDB-lite"/>
    </source>
</evidence>
<proteinExistence type="predicted"/>
<comment type="caution">
    <text evidence="2">The sequence shown here is derived from an EMBL/GenBank/DDBJ whole genome shotgun (WGS) entry which is preliminary data.</text>
</comment>
<feature type="region of interest" description="Disordered" evidence="1">
    <location>
        <begin position="555"/>
        <end position="604"/>
    </location>
</feature>
<dbReference type="Proteomes" id="UP000663854">
    <property type="component" value="Unassembled WGS sequence"/>
</dbReference>
<evidence type="ECO:0000313" key="5">
    <source>
        <dbReference type="Proteomes" id="UP000663870"/>
    </source>
</evidence>
<evidence type="ECO:0000313" key="3">
    <source>
        <dbReference type="EMBL" id="CAF1440790.1"/>
    </source>
</evidence>
<sequence>MADRSYLYVYYLFEGAWQGWAHTQNFSEIRLKCMQTLLATKGWDLFDVQLLLDIPLIPRTNDGWLYRERRQLNFASTKKFNKVDGISFDTESGQVQFSFQPVTLKSGEAMFDSNDVIEVFQRGLTSCFFTLNQPDNNFHAHPFQEMLYYPSSLLYTQYCATLLHTDYLLKMFTSGTEVCAKPPFEMRPISGSFFERLPVHLQQKLKPLHDRERNFSFGRAHRFWIEADEVIYERKLVGNQIQYRVDDVRLRVRKHLLIRDAEGKLVDDEEANESEEEKCSAESQFAKAFTDHYDETGSYFPELLRLKELLKLSALYIFARSRYEHLKAPVNPYPIQCHLAELRTKIDYPQTTDEQIDRYYNMALSKSDISSWNISSYEEQSARSMIRSKLEEVDQNIIGDAVVSICSQAHIPISSIARLYVKAWLDYQLGGTEKLARFIANGLTARDYALMGPIEQLKIRVSENEEKYDRMKHADDTCNWVPAVFLNKTGSGMHVYGGVNLQLKLTEGQVPINSMSSRYDAADIFAGQTNVSSTGPRNQQEYQTMKQNLSVAAASSSGSCQGDLPNEGTSIGSRSSVGASSGNGNGRKAPYDVGNLTGKESNDSNNDVSNFVGGSYTIVTPINKVTLYRLYGGKAGKVGQYWTLEEREGNWGTRHDLALLDEWNSVKFSTKIDIPEGVYFIVGRVAAQKGALGGSFQAFIPSRYLTPLFPTSSRRLYHHPTSEHTCGEQHRDEIAVYGSQYFI</sequence>
<organism evidence="2 4">
    <name type="scientific">Rotaria sordida</name>
    <dbReference type="NCBI Taxonomy" id="392033"/>
    <lineage>
        <taxon>Eukaryota</taxon>
        <taxon>Metazoa</taxon>
        <taxon>Spiralia</taxon>
        <taxon>Gnathifera</taxon>
        <taxon>Rotifera</taxon>
        <taxon>Eurotatoria</taxon>
        <taxon>Bdelloidea</taxon>
        <taxon>Philodinida</taxon>
        <taxon>Philodinidae</taxon>
        <taxon>Rotaria</taxon>
    </lineage>
</organism>
<name>A0A814V4V2_9BILA</name>
<dbReference type="EMBL" id="CAJNOL010001945">
    <property type="protein sequence ID" value="CAF1440790.1"/>
    <property type="molecule type" value="Genomic_DNA"/>
</dbReference>
<evidence type="ECO:0000313" key="2">
    <source>
        <dbReference type="EMBL" id="CAF1180654.1"/>
    </source>
</evidence>
<feature type="compositionally biased region" description="Low complexity" evidence="1">
    <location>
        <begin position="572"/>
        <end position="582"/>
    </location>
</feature>
<accession>A0A814V4V2</accession>
<dbReference type="Proteomes" id="UP000663870">
    <property type="component" value="Unassembled WGS sequence"/>
</dbReference>
<evidence type="ECO:0000313" key="4">
    <source>
        <dbReference type="Proteomes" id="UP000663854"/>
    </source>
</evidence>
<keyword evidence="5" id="KW-1185">Reference proteome</keyword>
<dbReference type="EMBL" id="CAJNOH010001139">
    <property type="protein sequence ID" value="CAF1180654.1"/>
    <property type="molecule type" value="Genomic_DNA"/>
</dbReference>
<dbReference type="AlphaFoldDB" id="A0A814V4V2"/>